<comment type="caution">
    <text evidence="2">The sequence shown here is derived from an EMBL/GenBank/DDBJ whole genome shotgun (WGS) entry which is preliminary data.</text>
</comment>
<feature type="domain" description="AB hydrolase-1" evidence="1">
    <location>
        <begin position="4"/>
        <end position="220"/>
    </location>
</feature>
<dbReference type="PANTHER" id="PTHR37017">
    <property type="entry name" value="AB HYDROLASE-1 DOMAIN-CONTAINING PROTEIN-RELATED"/>
    <property type="match status" value="1"/>
</dbReference>
<dbReference type="GO" id="GO:0016787">
    <property type="term" value="F:hydrolase activity"/>
    <property type="evidence" value="ECO:0007669"/>
    <property type="project" value="UniProtKB-KW"/>
</dbReference>
<sequence length="229" mass="23615">MTTFLLLPGAGGEALYWSPVADLLRAAGHEVVAMDLPADDPTAGLTAYTELAVAAVAAVAGRRDVVLAAHSMGGFTAPMVAARIPVRAIVLVNAMIPLPGESASTWGDAVGSEPARLAAASAGGYAADVDLVDTFLHDVPAEVLDPAVVANGRDEAEIAFTEPCAFDRWPDGGIRVLVGRDDRLFPRDLQIRVARERLGVEAHVLPGGHLLPVANPQAVTAHLLAVAAG</sequence>
<keyword evidence="2" id="KW-0378">Hydrolase</keyword>
<dbReference type="EMBL" id="BAAAYX010000004">
    <property type="protein sequence ID" value="GAA3702204.1"/>
    <property type="molecule type" value="Genomic_DNA"/>
</dbReference>
<dbReference type="InterPro" id="IPR052897">
    <property type="entry name" value="Sec-Metab_Biosynth_Hydrolase"/>
</dbReference>
<reference evidence="3" key="1">
    <citation type="journal article" date="2019" name="Int. J. Syst. Evol. Microbiol.">
        <title>The Global Catalogue of Microorganisms (GCM) 10K type strain sequencing project: providing services to taxonomists for standard genome sequencing and annotation.</title>
        <authorList>
            <consortium name="The Broad Institute Genomics Platform"/>
            <consortium name="The Broad Institute Genome Sequencing Center for Infectious Disease"/>
            <person name="Wu L."/>
            <person name="Ma J."/>
        </authorList>
    </citation>
    <scope>NUCLEOTIDE SEQUENCE [LARGE SCALE GENOMIC DNA]</scope>
    <source>
        <strain evidence="3">JCM 16548</strain>
    </source>
</reference>
<keyword evidence="3" id="KW-1185">Reference proteome</keyword>
<dbReference type="Gene3D" id="3.40.50.1820">
    <property type="entry name" value="alpha/beta hydrolase"/>
    <property type="match status" value="1"/>
</dbReference>
<dbReference type="Pfam" id="PF12697">
    <property type="entry name" value="Abhydrolase_6"/>
    <property type="match status" value="1"/>
</dbReference>
<organism evidence="2 3">
    <name type="scientific">Microlunatus aurantiacus</name>
    <dbReference type="NCBI Taxonomy" id="446786"/>
    <lineage>
        <taxon>Bacteria</taxon>
        <taxon>Bacillati</taxon>
        <taxon>Actinomycetota</taxon>
        <taxon>Actinomycetes</taxon>
        <taxon>Propionibacteriales</taxon>
        <taxon>Propionibacteriaceae</taxon>
        <taxon>Microlunatus</taxon>
    </lineage>
</organism>
<dbReference type="RefSeq" id="WP_344812088.1">
    <property type="nucleotide sequence ID" value="NZ_BAAAYX010000004.1"/>
</dbReference>
<protein>
    <submittedName>
        <fullName evidence="2">Alpha/beta fold hydrolase</fullName>
    </submittedName>
</protein>
<evidence type="ECO:0000313" key="2">
    <source>
        <dbReference type="EMBL" id="GAA3702204.1"/>
    </source>
</evidence>
<evidence type="ECO:0000313" key="3">
    <source>
        <dbReference type="Proteomes" id="UP001500051"/>
    </source>
</evidence>
<dbReference type="SUPFAM" id="SSF53474">
    <property type="entry name" value="alpha/beta-Hydrolases"/>
    <property type="match status" value="1"/>
</dbReference>
<dbReference type="InterPro" id="IPR000073">
    <property type="entry name" value="AB_hydrolase_1"/>
</dbReference>
<name>A0ABP7D8Q6_9ACTN</name>
<dbReference type="PANTHER" id="PTHR37017:SF11">
    <property type="entry name" value="ESTERASE_LIPASE_THIOESTERASE DOMAIN-CONTAINING PROTEIN"/>
    <property type="match status" value="1"/>
</dbReference>
<dbReference type="Proteomes" id="UP001500051">
    <property type="component" value="Unassembled WGS sequence"/>
</dbReference>
<dbReference type="InterPro" id="IPR029058">
    <property type="entry name" value="AB_hydrolase_fold"/>
</dbReference>
<proteinExistence type="predicted"/>
<evidence type="ECO:0000259" key="1">
    <source>
        <dbReference type="Pfam" id="PF12697"/>
    </source>
</evidence>
<gene>
    <name evidence="2" type="ORF">GCM10022204_19030</name>
</gene>
<accession>A0ABP7D8Q6</accession>